<evidence type="ECO:0000313" key="2">
    <source>
        <dbReference type="Proteomes" id="UP001321473"/>
    </source>
</evidence>
<dbReference type="PANTHER" id="PTHR47526">
    <property type="entry name" value="ATP-DEPENDENT DNA HELICASE"/>
    <property type="match status" value="1"/>
</dbReference>
<keyword evidence="2" id="KW-1185">Reference proteome</keyword>
<dbReference type="EMBL" id="JARKHS020017839">
    <property type="protein sequence ID" value="KAK8772772.1"/>
    <property type="molecule type" value="Genomic_DNA"/>
</dbReference>
<dbReference type="Proteomes" id="UP001321473">
    <property type="component" value="Unassembled WGS sequence"/>
</dbReference>
<proteinExistence type="predicted"/>
<organism evidence="1 2">
    <name type="scientific">Amblyomma americanum</name>
    <name type="common">Lone star tick</name>
    <dbReference type="NCBI Taxonomy" id="6943"/>
    <lineage>
        <taxon>Eukaryota</taxon>
        <taxon>Metazoa</taxon>
        <taxon>Ecdysozoa</taxon>
        <taxon>Arthropoda</taxon>
        <taxon>Chelicerata</taxon>
        <taxon>Arachnida</taxon>
        <taxon>Acari</taxon>
        <taxon>Parasitiformes</taxon>
        <taxon>Ixodida</taxon>
        <taxon>Ixodoidea</taxon>
        <taxon>Ixodidae</taxon>
        <taxon>Amblyomminae</taxon>
        <taxon>Amblyomma</taxon>
    </lineage>
</organism>
<evidence type="ECO:0000313" key="1">
    <source>
        <dbReference type="EMBL" id="KAK8772772.1"/>
    </source>
</evidence>
<protein>
    <recommendedName>
        <fullName evidence="3">SWIM-type domain-containing protein</fullName>
    </recommendedName>
</protein>
<dbReference type="AlphaFoldDB" id="A0AAQ4EDQ4"/>
<evidence type="ECO:0008006" key="3">
    <source>
        <dbReference type="Google" id="ProtNLM"/>
    </source>
</evidence>
<reference evidence="1 2" key="1">
    <citation type="journal article" date="2023" name="Arcadia Sci">
        <title>De novo assembly of a long-read Amblyomma americanum tick genome.</title>
        <authorList>
            <person name="Chou S."/>
            <person name="Poskanzer K.E."/>
            <person name="Rollins M."/>
            <person name="Thuy-Boun P.S."/>
        </authorList>
    </citation>
    <scope>NUCLEOTIDE SEQUENCE [LARGE SCALE GENOMIC DNA]</scope>
    <source>
        <strain evidence="1">F_SG_1</strain>
        <tissue evidence="1">Salivary glands</tissue>
    </source>
</reference>
<accession>A0AAQ4EDQ4</accession>
<gene>
    <name evidence="1" type="ORF">V5799_023984</name>
</gene>
<name>A0AAQ4EDQ4_AMBAM</name>
<sequence length="153" mass="16714">MAHRGWSFKEEGYVKNLKVNFETADDELGLMRAACAPSMKTGVYVTTAWFVVGTGHIVGAHCDCVAGLSETCQHVAGLLFSAAARAEDAPSCTDVLCKWIVPAEESAELVLRICRLREVSPSWRNVVLDLQAAPGDCLCGREGPIREWIFPPY</sequence>
<comment type="caution">
    <text evidence="1">The sequence shown here is derived from an EMBL/GenBank/DDBJ whole genome shotgun (WGS) entry which is preliminary data.</text>
</comment>